<sequence length="2261" mass="250934">MKNKKVKPSKCVSNRKRVLSDVSPSTSIPPLVEGQLRCFLRVTVSKALWTIIRPPPVTLIRLRWWGESSNGTFFRPRDGHAEQKGLKSTARFPVRCGPKQLTSYLTDMGSLVLDVLTKVDHLPIAQAQIPGIARLSFSHSINGYFTLVSPTSEKLGELQVTLALEALTEGYESSSSVPTTDMSLDAQTLVVTDHNKPVRPSLDQALLRVKETDASSSGHMPRGKDYLYFQQSSNFVPASSTGIAEHASSNNQTSADLLSVLLERGSKLRNAMVISALKSDVEVDVPLKNDPLPLPKDNTASLQGRPLSGQFLENILQSEIQLPAQDLTDPRQQRAHTEDMAVDLLLGSVNGSVLQFWDGEGSLADSLSDHSSVLMDSELNDPQYDQSLLENLFYKPPMSDECLEEDHHRKGTTEKPVHTNPAKNARLDPGVQHSEAGADLPGLGMEKITLLGDIRFARVTVSELKLPTESTSKSLSRKGRPPRPLSTKKCFYIVEYLFPLLSAGYESVQQVPSEITKVVSSKVTDGAVSFQHQSLFPVKFSRSSIKQWCEMKVTFKIYSKYSLQKTPILIGSAMFPLSSLMQSESLSISSALPVQTANGNTDKQQVGPLKVTFELAEDKNNFSSKKRPAKQMLSPQRPLPSLLTEEHDEPKGLCVSNSRRDPSPQAQSILIPPARSRSTSPHVRFQSSIQQQEMEDTEILLHMLLMVPNGKDLNCAPMQPNVYLNCKLLGSDETARSAVSWGQKHPTFSFTQVAPVALSPRLLERMKNNMMVIEVWLRASSSDHDKLLGLVKLPLHQFYMSFRDPKISELLLQSQYPVVGVDSYMPVVDVFSGSTRGNLRVCLAMGQAQQVMALQRMRDDELSHDTPVPRPAHMLDHRPHTEAKATSDVLLEHVFMVRVERVKGLMPLQSTVWGEADCYIQYSFPAQNESREDMDTHAVESHVDLKAFRSETTLCVPDPVFGHNETHVLLAPPDVPVQKLLLNSLAHQGLRGGGGVQFEVWCRYYYPNVRDQLVARGLLPMSKLCAMVTMQKQGQTEAQHFSLPLIPRTDRPVDAQPQPPGLLEVTVQYKSRPMRSVGLKSGVVPSRRVTLVVQIHRAAGLQAAAKALADSDSSLDYYSKVGLNSFITVQLSFLPDSESRSTRVAARSFCPEFEHHTEFCCNLLVQRDSGESVSLAELLQDAVAIFTVFNRDTRKMVDTRSKDIVLGTVKIKLADLIHKRSGISGWYSLSHPQSTSSSSSSHGLTSAGGLEISISFSHHADRERVLSSACGLGWDIEEHSEDEASTEDEDALEAHSKSLTFSISMPRAWLPIHCLLLPGHEDLQRSTYCYYRYKLYEQHTFSSELRHPVADKNHGDEGLATVAFQGSRSVILRRTRPLHWYLREEKLEVQLWVTFGKEKRVRPHNADRLVGSAFVDLSALAGSLKQHQTISGVYPLFKRSAVNLCGAALRVHITVTTDSLTLEPQVIEQLHSSGEEDLNEDLATTSPSRPQSPSKPLIQSEVTTEDPPSTQPIENTFIANITVDRAMHLSLKGCPLAERGGGLPSCCVSYATADDTGTVTTALIKDNECPVWDHQQECRLSKELLLDPQQCLVFKVWHKGEVERVIGFVSVDLSPLLSGFQSVCGWYNITDFSGQCQGQLKVSVSPLRAVQELRAHRQMAQDTHAPDSSAFFSALPLCYQTSATYSNFPSHISRFSEQRISTPPEHLERLLSDRSSVTDRHDEHMDNVRLFHQSLHEGEKASYSSTVADSHPSSSTLFSALRKNLSDLDDIQRYFSRKLSTPTFPKLRDLRGTSRQEEHRVSETDTTQLLLKSNQLVGEVNDIIKGLSEHQPEEAPVILKSTTTTPDVADKRLTSGADQLILTESYSCETEPHFHKHSDMMLEDENEVSPFSSPAPTETRHSVAAPEDEEKNDHISSDDDEDKDQDEHVDFEETLIQPRTLNEVTSVTDRTSPWTSLLSDPDMSSLESLESVHRHSQDHSIHIGGEQRNRSDNNPLTAESQETDSDSDVSERSPTGQEMFRGAGAVETEQQVQQASPDGLDGDDALSSISEAEDCELSNSGPEEAIERPISSPSAESASEADDKHDEKTTKILESVDIPNFFLSTHHLEASMRALRMAPVFPTAESDTGNPGNPYQRKPRSRPSIPPSQRSEETRRIAKIFASKFTEETNSWTPPKSSYSSEDAVTADKSFRSASETACQSSWWGFTQAAHVNRSRYSHAGLNVTGRPANPLCLCDPASLQSSRFQRGFLSDERPSMQHCD</sequence>
<organism evidence="1 2">
    <name type="scientific">Danio rerio</name>
    <name type="common">Zebrafish</name>
    <name type="synonym">Brachydanio rerio</name>
    <dbReference type="NCBI Taxonomy" id="7955"/>
    <lineage>
        <taxon>Eukaryota</taxon>
        <taxon>Metazoa</taxon>
        <taxon>Chordata</taxon>
        <taxon>Craniata</taxon>
        <taxon>Vertebrata</taxon>
        <taxon>Euteleostomi</taxon>
        <taxon>Actinopterygii</taxon>
        <taxon>Neopterygii</taxon>
        <taxon>Teleostei</taxon>
        <taxon>Ostariophysi</taxon>
        <taxon>Cypriniformes</taxon>
        <taxon>Danionidae</taxon>
        <taxon>Danioninae</taxon>
        <taxon>Danio</taxon>
    </lineage>
</organism>
<proteinExistence type="predicted"/>
<evidence type="ECO:0000313" key="1">
    <source>
        <dbReference type="Proteomes" id="UP000000437"/>
    </source>
</evidence>
<dbReference type="RefSeq" id="XP_073779566.1">
    <property type="nucleotide sequence ID" value="XM_073923465.1"/>
</dbReference>
<reference evidence="2" key="1">
    <citation type="submission" date="2025-08" db="UniProtKB">
        <authorList>
            <consortium name="RefSeq"/>
        </authorList>
    </citation>
    <scope>IDENTIFICATION</scope>
    <source>
        <strain evidence="2">Tuebingen</strain>
        <tissue evidence="2">Fibroblasts and whole tissue</tissue>
    </source>
</reference>
<name>A0AC58HC64_DANRE</name>
<protein>
    <submittedName>
        <fullName evidence="2">C2 domain-containing protein 3 isoform X1</fullName>
    </submittedName>
</protein>
<dbReference type="Proteomes" id="UP000000437">
    <property type="component" value="Chromosome 15"/>
</dbReference>
<accession>A0AC58HC64</accession>
<evidence type="ECO:0000313" key="2">
    <source>
        <dbReference type="RefSeq" id="XP_073779566.1"/>
    </source>
</evidence>
<keyword evidence="1" id="KW-1185">Reference proteome</keyword>
<gene>
    <name evidence="2" type="primary">c2cd3</name>
</gene>